<organism evidence="7 8">
    <name type="scientific">Discostella pseudostelligera</name>
    <dbReference type="NCBI Taxonomy" id="259834"/>
    <lineage>
        <taxon>Eukaryota</taxon>
        <taxon>Sar</taxon>
        <taxon>Stramenopiles</taxon>
        <taxon>Ochrophyta</taxon>
        <taxon>Bacillariophyta</taxon>
        <taxon>Coscinodiscophyceae</taxon>
        <taxon>Thalassiosirophycidae</taxon>
        <taxon>Stephanodiscales</taxon>
        <taxon>Stephanodiscaceae</taxon>
        <taxon>Discostella</taxon>
    </lineage>
</organism>
<reference evidence="7 8" key="1">
    <citation type="submission" date="2024-10" db="EMBL/GenBank/DDBJ databases">
        <title>Updated reference genomes for cyclostephanoid diatoms.</title>
        <authorList>
            <person name="Roberts W.R."/>
            <person name="Alverson A.J."/>
        </authorList>
    </citation>
    <scope>NUCLEOTIDE SEQUENCE [LARGE SCALE GENOMIC DNA]</scope>
    <source>
        <strain evidence="7 8">AJA232-27</strain>
    </source>
</reference>
<comment type="cofactor">
    <cofactor evidence="1">
        <name>FAD</name>
        <dbReference type="ChEBI" id="CHEBI:57692"/>
    </cofactor>
</comment>
<evidence type="ECO:0000259" key="6">
    <source>
        <dbReference type="PROSITE" id="PS51387"/>
    </source>
</evidence>
<gene>
    <name evidence="7" type="ORF">ACHAWU_005835</name>
</gene>
<name>A0ABD3MZV2_9STRA</name>
<evidence type="ECO:0000256" key="2">
    <source>
        <dbReference type="ARBA" id="ARBA00005466"/>
    </source>
</evidence>
<dbReference type="InterPro" id="IPR050416">
    <property type="entry name" value="FAD-linked_Oxidoreductase"/>
</dbReference>
<dbReference type="InterPro" id="IPR016169">
    <property type="entry name" value="FAD-bd_PCMH_sub2"/>
</dbReference>
<feature type="domain" description="FAD-binding PCMH-type" evidence="6">
    <location>
        <begin position="36"/>
        <end position="234"/>
    </location>
</feature>
<dbReference type="InterPro" id="IPR006094">
    <property type="entry name" value="Oxid_FAD_bind_N"/>
</dbReference>
<dbReference type="InterPro" id="IPR016166">
    <property type="entry name" value="FAD-bd_PCMH"/>
</dbReference>
<evidence type="ECO:0000256" key="5">
    <source>
        <dbReference type="ARBA" id="ARBA00023002"/>
    </source>
</evidence>
<dbReference type="PANTHER" id="PTHR42973:SF39">
    <property type="entry name" value="FAD-BINDING PCMH-TYPE DOMAIN-CONTAINING PROTEIN"/>
    <property type="match status" value="1"/>
</dbReference>
<sequence>MSANGIDWFDERTWSVSGNKEEALGRIKSSSNQAAAAAAAASVLFPKSTLEISQYLSNDDHRDCPIAVVCGGHSSSNVATWPIFQNDNDGNEHQHGRTMIIDMKHMSSINVNRETLEVTVGGGVLFRQLAEACSKAKCALPIGTGPTVGVCGYLLNGGISGYFGRRLGMLGQRVTKMEIVLANGEIKTLVSPKALGSNDASGCDDGDNDLFRACLGAGSAMGVVTSLTIKMEEESIYRTGGSIVFACSSKSIAKTFLRKALSFMKERVLLSSTLPASTSMEIVTTSDYTVICTLMFYDSFDGDPETFVAPLRGAAKECNIPIVADGVSSHKTWFDAASSLWGVIDGMKGNPLVRMDHCIGTEHIPSDEALEFLLDRWFGSFLEKAPLTIIEIRTLGGAASSNDQGNHCLLPTSNVKCTFFADMIVSYDASTVSAEDKSSILAEVHDIIAEAKKRSDIMVDFSGTHGQSDDPATLLPDGEEVFGGKENYDFISANKKKYDPHNRFCYHPFLTLI</sequence>
<evidence type="ECO:0000256" key="1">
    <source>
        <dbReference type="ARBA" id="ARBA00001974"/>
    </source>
</evidence>
<dbReference type="SUPFAM" id="SSF56176">
    <property type="entry name" value="FAD-binding/transporter-associated domain-like"/>
    <property type="match status" value="1"/>
</dbReference>
<dbReference type="EMBL" id="JALLBG020000060">
    <property type="protein sequence ID" value="KAL3768932.1"/>
    <property type="molecule type" value="Genomic_DNA"/>
</dbReference>
<dbReference type="Proteomes" id="UP001530293">
    <property type="component" value="Unassembled WGS sequence"/>
</dbReference>
<evidence type="ECO:0000313" key="7">
    <source>
        <dbReference type="EMBL" id="KAL3768932.1"/>
    </source>
</evidence>
<protein>
    <recommendedName>
        <fullName evidence="6">FAD-binding PCMH-type domain-containing protein</fullName>
    </recommendedName>
</protein>
<keyword evidence="4" id="KW-0274">FAD</keyword>
<dbReference type="InterPro" id="IPR036318">
    <property type="entry name" value="FAD-bd_PCMH-like_sf"/>
</dbReference>
<dbReference type="Gene3D" id="3.30.465.10">
    <property type="match status" value="1"/>
</dbReference>
<accession>A0ABD3MZV2</accession>
<dbReference type="AlphaFoldDB" id="A0ABD3MZV2"/>
<keyword evidence="5" id="KW-0560">Oxidoreductase</keyword>
<comment type="similarity">
    <text evidence="2">Belongs to the oxygen-dependent FAD-linked oxidoreductase family.</text>
</comment>
<dbReference type="PANTHER" id="PTHR42973">
    <property type="entry name" value="BINDING OXIDOREDUCTASE, PUTATIVE (AFU_ORTHOLOGUE AFUA_1G17690)-RELATED"/>
    <property type="match status" value="1"/>
</dbReference>
<comment type="caution">
    <text evidence="7">The sequence shown here is derived from an EMBL/GenBank/DDBJ whole genome shotgun (WGS) entry which is preliminary data.</text>
</comment>
<evidence type="ECO:0000256" key="3">
    <source>
        <dbReference type="ARBA" id="ARBA00022630"/>
    </source>
</evidence>
<evidence type="ECO:0000313" key="8">
    <source>
        <dbReference type="Proteomes" id="UP001530293"/>
    </source>
</evidence>
<keyword evidence="3" id="KW-0285">Flavoprotein</keyword>
<evidence type="ECO:0000256" key="4">
    <source>
        <dbReference type="ARBA" id="ARBA00022827"/>
    </source>
</evidence>
<dbReference type="Gene3D" id="3.40.462.20">
    <property type="match status" value="1"/>
</dbReference>
<dbReference type="GO" id="GO:0016491">
    <property type="term" value="F:oxidoreductase activity"/>
    <property type="evidence" value="ECO:0007669"/>
    <property type="project" value="UniProtKB-KW"/>
</dbReference>
<dbReference type="Pfam" id="PF01565">
    <property type="entry name" value="FAD_binding_4"/>
    <property type="match status" value="1"/>
</dbReference>
<dbReference type="PROSITE" id="PS51387">
    <property type="entry name" value="FAD_PCMH"/>
    <property type="match status" value="1"/>
</dbReference>
<proteinExistence type="inferred from homology"/>
<keyword evidence="8" id="KW-1185">Reference proteome</keyword>